<accession>A0A4V2NX13</accession>
<gene>
    <name evidence="1" type="ORF">E0L93_04825</name>
</gene>
<sequence length="122" mass="11932">MVAAVLSAGGSVRVGCAPGVDAAVRSCCISAVVVRASSFSGPPRARLAARTRAVVAGASALCVFPPAGGSLGPGSSLAIRCALSAGLPVWCAGPRPSVPVSWSSLRLAGVPGFVYLPAPSLF</sequence>
<dbReference type="OrthoDB" id="5243995at2"/>
<dbReference type="AlphaFoldDB" id="A0A4V2NX13"/>
<dbReference type="Proteomes" id="UP000295244">
    <property type="component" value="Unassembled WGS sequence"/>
</dbReference>
<organism evidence="1 2">
    <name type="scientific">Rubrobacter taiwanensis</name>
    <dbReference type="NCBI Taxonomy" id="185139"/>
    <lineage>
        <taxon>Bacteria</taxon>
        <taxon>Bacillati</taxon>
        <taxon>Actinomycetota</taxon>
        <taxon>Rubrobacteria</taxon>
        <taxon>Rubrobacterales</taxon>
        <taxon>Rubrobacteraceae</taxon>
        <taxon>Rubrobacter</taxon>
    </lineage>
</organism>
<evidence type="ECO:0000313" key="2">
    <source>
        <dbReference type="Proteomes" id="UP000295244"/>
    </source>
</evidence>
<comment type="caution">
    <text evidence="1">The sequence shown here is derived from an EMBL/GenBank/DDBJ whole genome shotgun (WGS) entry which is preliminary data.</text>
</comment>
<protein>
    <submittedName>
        <fullName evidence="1">Uncharacterized protein</fullName>
    </submittedName>
</protein>
<reference evidence="1 2" key="1">
    <citation type="submission" date="2019-03" db="EMBL/GenBank/DDBJ databases">
        <title>Whole genome sequence of a novel Rubrobacter taiwanensis strain, isolated from Yellowstone National Park.</title>
        <authorList>
            <person name="Freed S."/>
            <person name="Ramaley R.F."/>
            <person name="Kyndt J.A."/>
        </authorList>
    </citation>
    <scope>NUCLEOTIDE SEQUENCE [LARGE SCALE GENOMIC DNA]</scope>
    <source>
        <strain evidence="1 2">Yellowstone</strain>
    </source>
</reference>
<keyword evidence="2" id="KW-1185">Reference proteome</keyword>
<dbReference type="EMBL" id="SKBU01000008">
    <property type="protein sequence ID" value="TCJ19472.1"/>
    <property type="molecule type" value="Genomic_DNA"/>
</dbReference>
<evidence type="ECO:0000313" key="1">
    <source>
        <dbReference type="EMBL" id="TCJ19472.1"/>
    </source>
</evidence>
<name>A0A4V2NX13_9ACTN</name>
<proteinExistence type="predicted"/>